<accession>A0A653AAP5</accession>
<keyword evidence="6" id="KW-0720">Serine protease</keyword>
<dbReference type="InterPro" id="IPR001940">
    <property type="entry name" value="Peptidase_S1C"/>
</dbReference>
<feature type="binding site" evidence="8">
    <location>
        <begin position="248"/>
        <end position="250"/>
    </location>
    <ligand>
        <name>substrate</name>
    </ligand>
</feature>
<comment type="similarity">
    <text evidence="1">Belongs to the peptidase S1C family.</text>
</comment>
<dbReference type="PANTHER" id="PTHR43343">
    <property type="entry name" value="PEPTIDASE S12"/>
    <property type="match status" value="1"/>
</dbReference>
<keyword evidence="4" id="KW-0677">Repeat</keyword>
<dbReference type="PRINTS" id="PR00834">
    <property type="entry name" value="PROTEASES2C"/>
</dbReference>
<dbReference type="AlphaFoldDB" id="A0A653AAP5"/>
<proteinExistence type="inferred from homology"/>
<feature type="binding site" evidence="8">
    <location>
        <position position="169"/>
    </location>
    <ligand>
        <name>substrate</name>
    </ligand>
</feature>
<dbReference type="PANTHER" id="PTHR43343:SF3">
    <property type="entry name" value="PROTEASE DO-LIKE 8, CHLOROPLASTIC"/>
    <property type="match status" value="1"/>
</dbReference>
<dbReference type="InterPro" id="IPR036034">
    <property type="entry name" value="PDZ_sf"/>
</dbReference>
<evidence type="ECO:0000256" key="1">
    <source>
        <dbReference type="ARBA" id="ARBA00010541"/>
    </source>
</evidence>
<evidence type="ECO:0000259" key="10">
    <source>
        <dbReference type="PROSITE" id="PS50106"/>
    </source>
</evidence>
<dbReference type="InterPro" id="IPR051201">
    <property type="entry name" value="Chloro_Bact_Ser_Proteases"/>
</dbReference>
<keyword evidence="3 9" id="KW-0732">Signal</keyword>
<organism evidence="11">
    <name type="scientific">uncultured Paludibacter sp</name>
    <dbReference type="NCBI Taxonomy" id="497635"/>
    <lineage>
        <taxon>Bacteria</taxon>
        <taxon>Pseudomonadati</taxon>
        <taxon>Bacteroidota</taxon>
        <taxon>Bacteroidia</taxon>
        <taxon>Bacteroidales</taxon>
        <taxon>Paludibacteraceae</taxon>
        <taxon>Paludibacter</taxon>
        <taxon>environmental samples</taxon>
    </lineage>
</organism>
<dbReference type="GO" id="GO:0006508">
    <property type="term" value="P:proteolysis"/>
    <property type="evidence" value="ECO:0007669"/>
    <property type="project" value="UniProtKB-KW"/>
</dbReference>
<evidence type="ECO:0000256" key="5">
    <source>
        <dbReference type="ARBA" id="ARBA00022801"/>
    </source>
</evidence>
<feature type="binding site" evidence="8">
    <location>
        <position position="139"/>
    </location>
    <ligand>
        <name>substrate</name>
    </ligand>
</feature>
<evidence type="ECO:0000256" key="8">
    <source>
        <dbReference type="PIRSR" id="PIRSR611782-2"/>
    </source>
</evidence>
<dbReference type="EMBL" id="UPXZ01000024">
    <property type="protein sequence ID" value="VBB45064.1"/>
    <property type="molecule type" value="Genomic_DNA"/>
</dbReference>
<feature type="chain" id="PRO_5025040159" evidence="9">
    <location>
        <begin position="23"/>
        <end position="510"/>
    </location>
</feature>
<dbReference type="Pfam" id="PF13365">
    <property type="entry name" value="Trypsin_2"/>
    <property type="match status" value="1"/>
</dbReference>
<dbReference type="InterPro" id="IPR009003">
    <property type="entry name" value="Peptidase_S1_PA"/>
</dbReference>
<dbReference type="NCBIfam" id="TIGR02037">
    <property type="entry name" value="degP_htrA_DO"/>
    <property type="match status" value="1"/>
</dbReference>
<sequence>MNVSKSKAIALLVSLVVFVSVATNITTNYFTSKHKENYNVGSSSQLPEGYARFASATKALDTDFTVAADLTVHAVVHVKTKGTVQQPQMDMFNDDPFFQYFFGPQQRNNRRQQKQEAVPLGAGSGVIISKDGYIVTNNHVIANSTEIEVTLNDKRTFKAKLVGTDPNTDIALIKINADDLPTIVFGNSDDLKVGEWVLAVGNPFNLTSTVTAGIVSAKARSIGIIGSNGSGNMPIESFIQTDAAINPGNSGGALVNTKGELIGINAAIASQTGSYAGYGFAIPVSIVKKVVTDLREHGAVQRAILGVNIANLDADAQEVKDVIKDKNIKTLNGALVMNLVEKGAAEKAGVKKGDVINEVNGVKVNSVSELQEQIGRYKPGDKVTLGILRENKPITLNVGLTNAQGNTKVVTYDGTINSLGAKFKEIDTKIQKSLGLDYGLQIESLTKGKFNDNGIKPGFIIIKINNNPIRSEEDVQAAYDEAMRGDDKVLYIAGVYPNGKVTYYAVNLED</sequence>
<dbReference type="SUPFAM" id="SSF50494">
    <property type="entry name" value="Trypsin-like serine proteases"/>
    <property type="match status" value="1"/>
</dbReference>
<dbReference type="SMART" id="SM00228">
    <property type="entry name" value="PDZ"/>
    <property type="match status" value="2"/>
</dbReference>
<evidence type="ECO:0000313" key="11">
    <source>
        <dbReference type="EMBL" id="VBB45064.1"/>
    </source>
</evidence>
<keyword evidence="5 11" id="KW-0378">Hydrolase</keyword>
<feature type="signal peptide" evidence="9">
    <location>
        <begin position="1"/>
        <end position="22"/>
    </location>
</feature>
<feature type="active site" description="Charge relay system" evidence="7">
    <location>
        <position position="139"/>
    </location>
</feature>
<dbReference type="FunFam" id="2.40.10.10:FF:000001">
    <property type="entry name" value="Periplasmic serine protease DegS"/>
    <property type="match status" value="1"/>
</dbReference>
<keyword evidence="2 11" id="KW-0645">Protease</keyword>
<dbReference type="Gene3D" id="2.40.10.120">
    <property type="match status" value="1"/>
</dbReference>
<dbReference type="PROSITE" id="PS50106">
    <property type="entry name" value="PDZ"/>
    <property type="match status" value="1"/>
</dbReference>
<protein>
    <submittedName>
        <fullName evidence="11">Protease Do</fullName>
        <ecNumber evidence="11">3.4.21.108</ecNumber>
    </submittedName>
</protein>
<evidence type="ECO:0000256" key="2">
    <source>
        <dbReference type="ARBA" id="ARBA00022670"/>
    </source>
</evidence>
<dbReference type="GO" id="GO:0004252">
    <property type="term" value="F:serine-type endopeptidase activity"/>
    <property type="evidence" value="ECO:0007669"/>
    <property type="project" value="InterPro"/>
</dbReference>
<feature type="active site" description="Charge relay system" evidence="7">
    <location>
        <position position="169"/>
    </location>
</feature>
<dbReference type="InterPro" id="IPR001478">
    <property type="entry name" value="PDZ"/>
</dbReference>
<reference evidence="11" key="1">
    <citation type="submission" date="2018-07" db="EMBL/GenBank/DDBJ databases">
        <authorList>
            <consortium name="Genoscope - CEA"/>
            <person name="William W."/>
        </authorList>
    </citation>
    <scope>NUCLEOTIDE SEQUENCE</scope>
    <source>
        <strain evidence="11">IK1</strain>
    </source>
</reference>
<evidence type="ECO:0000256" key="9">
    <source>
        <dbReference type="SAM" id="SignalP"/>
    </source>
</evidence>
<evidence type="ECO:0000256" key="3">
    <source>
        <dbReference type="ARBA" id="ARBA00022729"/>
    </source>
</evidence>
<dbReference type="InterPro" id="IPR011782">
    <property type="entry name" value="Pept_S1C_Do"/>
</dbReference>
<gene>
    <name evidence="11" type="ORF">TRIP_D300054</name>
</gene>
<evidence type="ECO:0000256" key="4">
    <source>
        <dbReference type="ARBA" id="ARBA00022737"/>
    </source>
</evidence>
<evidence type="ECO:0000256" key="6">
    <source>
        <dbReference type="ARBA" id="ARBA00022825"/>
    </source>
</evidence>
<feature type="domain" description="PDZ" evidence="10">
    <location>
        <begin position="289"/>
        <end position="391"/>
    </location>
</feature>
<dbReference type="SUPFAM" id="SSF50156">
    <property type="entry name" value="PDZ domain-like"/>
    <property type="match status" value="2"/>
</dbReference>
<evidence type="ECO:0000256" key="7">
    <source>
        <dbReference type="PIRSR" id="PIRSR611782-1"/>
    </source>
</evidence>
<dbReference type="Pfam" id="PF13180">
    <property type="entry name" value="PDZ_2"/>
    <property type="match status" value="1"/>
</dbReference>
<dbReference type="EC" id="3.4.21.108" evidence="11"/>
<feature type="active site" description="Charge relay system" evidence="7">
    <location>
        <position position="250"/>
    </location>
</feature>
<name>A0A653AAP5_9BACT</name>
<dbReference type="Gene3D" id="2.30.42.10">
    <property type="match status" value="2"/>
</dbReference>